<evidence type="ECO:0000313" key="4">
    <source>
        <dbReference type="EMBL" id="RJG18256.1"/>
    </source>
</evidence>
<evidence type="ECO:0000256" key="2">
    <source>
        <dbReference type="SAM" id="Phobius"/>
    </source>
</evidence>
<protein>
    <submittedName>
        <fullName evidence="4">Chemotaxis protein MotB</fullName>
    </submittedName>
</protein>
<dbReference type="PANTHER" id="PTHR30329">
    <property type="entry name" value="STATOR ELEMENT OF FLAGELLAR MOTOR COMPLEX"/>
    <property type="match status" value="1"/>
</dbReference>
<evidence type="ECO:0000259" key="3">
    <source>
        <dbReference type="PROSITE" id="PS51123"/>
    </source>
</evidence>
<evidence type="ECO:0000256" key="1">
    <source>
        <dbReference type="PROSITE-ProRule" id="PRU00473"/>
    </source>
</evidence>
<dbReference type="PANTHER" id="PTHR30329:SF20">
    <property type="entry name" value="EXPORTED PROTEIN"/>
    <property type="match status" value="1"/>
</dbReference>
<organism evidence="4 5">
    <name type="scientific">Alcanivorax profundi</name>
    <dbReference type="NCBI Taxonomy" id="2338368"/>
    <lineage>
        <taxon>Bacteria</taxon>
        <taxon>Pseudomonadati</taxon>
        <taxon>Pseudomonadota</taxon>
        <taxon>Gammaproteobacteria</taxon>
        <taxon>Oceanospirillales</taxon>
        <taxon>Alcanivoracaceae</taxon>
        <taxon>Alcanivorax</taxon>
    </lineage>
</organism>
<dbReference type="GO" id="GO:0016020">
    <property type="term" value="C:membrane"/>
    <property type="evidence" value="ECO:0007669"/>
    <property type="project" value="UniProtKB-UniRule"/>
</dbReference>
<proteinExistence type="predicted"/>
<sequence>MRFIRQSSAPVDEENPYWVSFSDVMAALVVIFILASLVLLTQLIKVRTEVDKEMEHLKKAEEVRRTIVEDVVEELEKRSIEVMVAENHSVIRIPNDVLGFRSGKFSIDKQYLETARKIGEVLAVVIQKENRVDYLDTIFIEGHTDNRAFWGPPGKGNWGLSTFRAISLWEYWGQEISSDLALNNLRNRDGKPLFSVSGYAETRPVVEDQKTEADYEINRRIDIRITIRRPEREDYDVLKGLLGADDATPQN</sequence>
<dbReference type="SUPFAM" id="SSF103088">
    <property type="entry name" value="OmpA-like"/>
    <property type="match status" value="1"/>
</dbReference>
<dbReference type="Proteomes" id="UP000283734">
    <property type="component" value="Unassembled WGS sequence"/>
</dbReference>
<feature type="transmembrane region" description="Helical" evidence="2">
    <location>
        <begin position="24"/>
        <end position="44"/>
    </location>
</feature>
<keyword evidence="5" id="KW-1185">Reference proteome</keyword>
<keyword evidence="2" id="KW-0812">Transmembrane</keyword>
<gene>
    <name evidence="4" type="ORF">D4A39_07215</name>
</gene>
<keyword evidence="2" id="KW-1133">Transmembrane helix</keyword>
<dbReference type="OrthoDB" id="9815217at2"/>
<dbReference type="Gene3D" id="3.30.1330.60">
    <property type="entry name" value="OmpA-like domain"/>
    <property type="match status" value="1"/>
</dbReference>
<dbReference type="InterPro" id="IPR050330">
    <property type="entry name" value="Bact_OuterMem_StrucFunc"/>
</dbReference>
<dbReference type="EMBL" id="QYYA01000002">
    <property type="protein sequence ID" value="RJG18256.1"/>
    <property type="molecule type" value="Genomic_DNA"/>
</dbReference>
<dbReference type="PROSITE" id="PS51123">
    <property type="entry name" value="OMPA_2"/>
    <property type="match status" value="1"/>
</dbReference>
<evidence type="ECO:0000313" key="5">
    <source>
        <dbReference type="Proteomes" id="UP000283734"/>
    </source>
</evidence>
<comment type="caution">
    <text evidence="4">The sequence shown here is derived from an EMBL/GenBank/DDBJ whole genome shotgun (WGS) entry which is preliminary data.</text>
</comment>
<reference evidence="4 5" key="1">
    <citation type="submission" date="2018-09" db="EMBL/GenBank/DDBJ databases">
        <title>Alcanivorax profundi sp. nov., isolated from 1000 m-depth seawater of the Mariana Trench.</title>
        <authorList>
            <person name="Liu J."/>
        </authorList>
    </citation>
    <scope>NUCLEOTIDE SEQUENCE [LARGE SCALE GENOMIC DNA]</scope>
    <source>
        <strain evidence="4 5">MTEO17</strain>
    </source>
</reference>
<dbReference type="InterPro" id="IPR006665">
    <property type="entry name" value="OmpA-like"/>
</dbReference>
<dbReference type="RefSeq" id="WP_119917777.1">
    <property type="nucleotide sequence ID" value="NZ_CAXGPP010000005.1"/>
</dbReference>
<name>A0A418XZ06_9GAMM</name>
<feature type="domain" description="OmpA-like" evidence="3">
    <location>
        <begin position="87"/>
        <end position="229"/>
    </location>
</feature>
<accession>A0A418XZ06</accession>
<keyword evidence="1 2" id="KW-0472">Membrane</keyword>
<dbReference type="AlphaFoldDB" id="A0A418XZ06"/>
<dbReference type="InterPro" id="IPR036737">
    <property type="entry name" value="OmpA-like_sf"/>
</dbReference>